<dbReference type="PANTHER" id="PTHR11961">
    <property type="entry name" value="CYTOCHROME C"/>
    <property type="match status" value="1"/>
</dbReference>
<evidence type="ECO:0000256" key="3">
    <source>
        <dbReference type="ARBA" id="ARBA00022723"/>
    </source>
</evidence>
<keyword evidence="5 6" id="KW-0408">Iron</keyword>
<evidence type="ECO:0000256" key="7">
    <source>
        <dbReference type="SAM" id="SignalP"/>
    </source>
</evidence>
<dbReference type="EMBL" id="JABFCX010000003">
    <property type="protein sequence ID" value="NNU17194.1"/>
    <property type="molecule type" value="Genomic_DNA"/>
</dbReference>
<keyword evidence="3 6" id="KW-0479">Metal-binding</keyword>
<comment type="caution">
    <text evidence="9">The sequence shown here is derived from an EMBL/GenBank/DDBJ whole genome shotgun (WGS) entry which is preliminary data.</text>
</comment>
<dbReference type="GO" id="GO:0020037">
    <property type="term" value="F:heme binding"/>
    <property type="evidence" value="ECO:0007669"/>
    <property type="project" value="InterPro"/>
</dbReference>
<name>A0A7Y3RNB3_9PROT</name>
<keyword evidence="7" id="KW-0732">Signal</keyword>
<dbReference type="SUPFAM" id="SSF46626">
    <property type="entry name" value="Cytochrome c"/>
    <property type="match status" value="1"/>
</dbReference>
<dbReference type="GO" id="GO:0009055">
    <property type="term" value="F:electron transfer activity"/>
    <property type="evidence" value="ECO:0007669"/>
    <property type="project" value="InterPro"/>
</dbReference>
<feature type="signal peptide" evidence="7">
    <location>
        <begin position="1"/>
        <end position="16"/>
    </location>
</feature>
<gene>
    <name evidence="9" type="ORF">HK107_12755</name>
</gene>
<dbReference type="Gene3D" id="1.10.760.10">
    <property type="entry name" value="Cytochrome c-like domain"/>
    <property type="match status" value="1"/>
</dbReference>
<dbReference type="InterPro" id="IPR009056">
    <property type="entry name" value="Cyt_c-like_dom"/>
</dbReference>
<sequence>MMTRLASLTCALVLLAACGGGGEEPLPSDEERLAMPADPVLGRRLFRQCAVCHDVGEEPRHRVGPNLNGIMGAEAGRHPDFSYSASLKRSGLVWDEETLDAYIEKPQAVIPGGRMAFQGEPSEANRRDIIAYLKEATAPQPEPSED</sequence>
<evidence type="ECO:0000256" key="5">
    <source>
        <dbReference type="ARBA" id="ARBA00023004"/>
    </source>
</evidence>
<dbReference type="PRINTS" id="PR00604">
    <property type="entry name" value="CYTCHRMECIAB"/>
</dbReference>
<keyword evidence="2 6" id="KW-0349">Heme</keyword>
<proteinExistence type="predicted"/>
<evidence type="ECO:0000256" key="1">
    <source>
        <dbReference type="ARBA" id="ARBA00022448"/>
    </source>
</evidence>
<reference evidence="9 10" key="1">
    <citation type="submission" date="2020-05" db="EMBL/GenBank/DDBJ databases">
        <title>Parvularcula mediterraneae sp. nov., isolated from polypropylene straw from shallow seawater of the seashore of Laganas in Zakynthos island, Greece.</title>
        <authorList>
            <person name="Szabo I."/>
            <person name="Al-Omari J."/>
            <person name="Rado J."/>
            <person name="Szerdahelyi G.S."/>
        </authorList>
    </citation>
    <scope>NUCLEOTIDE SEQUENCE [LARGE SCALE GENOMIC DNA]</scope>
    <source>
        <strain evidence="9 10">ZS-1/3</strain>
    </source>
</reference>
<accession>A0A7Y3RNB3</accession>
<dbReference type="Proteomes" id="UP000536835">
    <property type="component" value="Unassembled WGS sequence"/>
</dbReference>
<feature type="domain" description="Cytochrome c" evidence="8">
    <location>
        <begin position="37"/>
        <end position="137"/>
    </location>
</feature>
<evidence type="ECO:0000256" key="2">
    <source>
        <dbReference type="ARBA" id="ARBA00022617"/>
    </source>
</evidence>
<dbReference type="InterPro" id="IPR002327">
    <property type="entry name" value="Cyt_c_1A/1B"/>
</dbReference>
<keyword evidence="1" id="KW-0813">Transport</keyword>
<evidence type="ECO:0000259" key="8">
    <source>
        <dbReference type="PROSITE" id="PS51007"/>
    </source>
</evidence>
<feature type="chain" id="PRO_5030765511" evidence="7">
    <location>
        <begin position="17"/>
        <end position="146"/>
    </location>
</feature>
<keyword evidence="10" id="KW-1185">Reference proteome</keyword>
<keyword evidence="4" id="KW-0249">Electron transport</keyword>
<evidence type="ECO:0000313" key="9">
    <source>
        <dbReference type="EMBL" id="NNU17194.1"/>
    </source>
</evidence>
<evidence type="ECO:0000256" key="6">
    <source>
        <dbReference type="PROSITE-ProRule" id="PRU00433"/>
    </source>
</evidence>
<dbReference type="Pfam" id="PF00034">
    <property type="entry name" value="Cytochrom_C"/>
    <property type="match status" value="1"/>
</dbReference>
<organism evidence="9 10">
    <name type="scientific">Parvularcula mediterranea</name>
    <dbReference type="NCBI Taxonomy" id="2732508"/>
    <lineage>
        <taxon>Bacteria</taxon>
        <taxon>Pseudomonadati</taxon>
        <taxon>Pseudomonadota</taxon>
        <taxon>Alphaproteobacteria</taxon>
        <taxon>Parvularculales</taxon>
        <taxon>Parvularculaceae</taxon>
        <taxon>Parvularcula</taxon>
    </lineage>
</organism>
<evidence type="ECO:0000256" key="4">
    <source>
        <dbReference type="ARBA" id="ARBA00022982"/>
    </source>
</evidence>
<dbReference type="AlphaFoldDB" id="A0A7Y3RNB3"/>
<dbReference type="PROSITE" id="PS51007">
    <property type="entry name" value="CYTC"/>
    <property type="match status" value="1"/>
</dbReference>
<protein>
    <submittedName>
        <fullName evidence="9">Cytochrome c family protein</fullName>
    </submittedName>
</protein>
<dbReference type="RefSeq" id="WP_173201514.1">
    <property type="nucleotide sequence ID" value="NZ_JABFCX010000003.1"/>
</dbReference>
<dbReference type="GO" id="GO:0046872">
    <property type="term" value="F:metal ion binding"/>
    <property type="evidence" value="ECO:0007669"/>
    <property type="project" value="UniProtKB-KW"/>
</dbReference>
<dbReference type="InterPro" id="IPR036909">
    <property type="entry name" value="Cyt_c-like_dom_sf"/>
</dbReference>
<evidence type="ECO:0000313" key="10">
    <source>
        <dbReference type="Proteomes" id="UP000536835"/>
    </source>
</evidence>
<dbReference type="PROSITE" id="PS51257">
    <property type="entry name" value="PROKAR_LIPOPROTEIN"/>
    <property type="match status" value="1"/>
</dbReference>